<organism evidence="1 2">
    <name type="scientific">Ancylobacter novellus</name>
    <name type="common">Thiobacillus novellus</name>
    <dbReference type="NCBI Taxonomy" id="921"/>
    <lineage>
        <taxon>Bacteria</taxon>
        <taxon>Pseudomonadati</taxon>
        <taxon>Pseudomonadota</taxon>
        <taxon>Alphaproteobacteria</taxon>
        <taxon>Hyphomicrobiales</taxon>
        <taxon>Xanthobacteraceae</taxon>
        <taxon>Ancylobacter</taxon>
    </lineage>
</organism>
<dbReference type="EMBL" id="QFPN01000002">
    <property type="protein sequence ID" value="PZQ17782.1"/>
    <property type="molecule type" value="Genomic_DNA"/>
</dbReference>
<protein>
    <submittedName>
        <fullName evidence="1">Uncharacterized protein</fullName>
    </submittedName>
</protein>
<evidence type="ECO:0000313" key="1">
    <source>
        <dbReference type="EMBL" id="PZQ17782.1"/>
    </source>
</evidence>
<reference evidence="1 2" key="1">
    <citation type="submission" date="2017-08" db="EMBL/GenBank/DDBJ databases">
        <title>Infants hospitalized years apart are colonized by the same room-sourced microbial strains.</title>
        <authorList>
            <person name="Brooks B."/>
            <person name="Olm M.R."/>
            <person name="Firek B.A."/>
            <person name="Baker R."/>
            <person name="Thomas B.C."/>
            <person name="Morowitz M.J."/>
            <person name="Banfield J.F."/>
        </authorList>
    </citation>
    <scope>NUCLEOTIDE SEQUENCE [LARGE SCALE GENOMIC DNA]</scope>
    <source>
        <strain evidence="1">S2_005_003_R2_43</strain>
    </source>
</reference>
<sequence>MHQFDDLMISEEENYALGIERTTGRKYVSVDVIDGDAVCALHYEISEDEFVRLLDDPAAGQALARRCRAGEEEARAFR</sequence>
<evidence type="ECO:0000313" key="2">
    <source>
        <dbReference type="Proteomes" id="UP000249577"/>
    </source>
</evidence>
<dbReference type="AlphaFoldDB" id="A0A2W5KLJ8"/>
<proteinExistence type="predicted"/>
<dbReference type="Proteomes" id="UP000249577">
    <property type="component" value="Unassembled WGS sequence"/>
</dbReference>
<gene>
    <name evidence="1" type="ORF">DI565_03315</name>
</gene>
<comment type="caution">
    <text evidence="1">The sequence shown here is derived from an EMBL/GenBank/DDBJ whole genome shotgun (WGS) entry which is preliminary data.</text>
</comment>
<accession>A0A2W5KLJ8</accession>
<name>A0A2W5KLJ8_ANCNO</name>